<sequence>MASMVSHFEKIKDLHDVQHPLLTPELVLVEWSKKLSQDYKTRTKNKIEAMDQGALSRITSWCRWQMT</sequence>
<reference evidence="1 2" key="1">
    <citation type="submission" date="2024-10" db="EMBL/GenBank/DDBJ databases">
        <title>Updated reference genomes for cyclostephanoid diatoms.</title>
        <authorList>
            <person name="Roberts W.R."/>
            <person name="Alverson A.J."/>
        </authorList>
    </citation>
    <scope>NUCLEOTIDE SEQUENCE [LARGE SCALE GENOMIC DNA]</scope>
    <source>
        <strain evidence="1 2">AJA010-31</strain>
    </source>
</reference>
<comment type="caution">
    <text evidence="1">The sequence shown here is derived from an EMBL/GenBank/DDBJ whole genome shotgun (WGS) entry which is preliminary data.</text>
</comment>
<proteinExistence type="predicted"/>
<accession>A0ABD3PJ25</accession>
<dbReference type="AlphaFoldDB" id="A0ABD3PJ25"/>
<evidence type="ECO:0000313" key="1">
    <source>
        <dbReference type="EMBL" id="KAL3788185.1"/>
    </source>
</evidence>
<organism evidence="1 2">
    <name type="scientific">Cyclotella atomus</name>
    <dbReference type="NCBI Taxonomy" id="382360"/>
    <lineage>
        <taxon>Eukaryota</taxon>
        <taxon>Sar</taxon>
        <taxon>Stramenopiles</taxon>
        <taxon>Ochrophyta</taxon>
        <taxon>Bacillariophyta</taxon>
        <taxon>Coscinodiscophyceae</taxon>
        <taxon>Thalassiosirophycidae</taxon>
        <taxon>Stephanodiscales</taxon>
        <taxon>Stephanodiscaceae</taxon>
        <taxon>Cyclotella</taxon>
    </lineage>
</organism>
<protein>
    <submittedName>
        <fullName evidence="1">Uncharacterized protein</fullName>
    </submittedName>
</protein>
<name>A0ABD3PJ25_9STRA</name>
<gene>
    <name evidence="1" type="ORF">ACHAWO_003491</name>
</gene>
<dbReference type="Proteomes" id="UP001530400">
    <property type="component" value="Unassembled WGS sequence"/>
</dbReference>
<dbReference type="EMBL" id="JALLPJ020000576">
    <property type="protein sequence ID" value="KAL3788185.1"/>
    <property type="molecule type" value="Genomic_DNA"/>
</dbReference>
<evidence type="ECO:0000313" key="2">
    <source>
        <dbReference type="Proteomes" id="UP001530400"/>
    </source>
</evidence>
<keyword evidence="2" id="KW-1185">Reference proteome</keyword>